<evidence type="ECO:0000259" key="7">
    <source>
        <dbReference type="Pfam" id="PF13296"/>
    </source>
</evidence>
<dbReference type="InterPro" id="IPR037026">
    <property type="entry name" value="Vgr_OB-fold_dom_sf"/>
</dbReference>
<accession>A0A5C1NKN6</accession>
<comment type="similarity">
    <text evidence="2">Belongs to the VgrG protein family.</text>
</comment>
<sequence>MFTDDSSDLLARILSGPLSQNERLLTLQLGGTDMIPHRLVGEERVSRPFTYTLDVISQRGDIELKSLIAQSAQLTIRQADGHYRPLHGLVESAALLGEDGGVYYYQLVLVPWLAMLNLGRDSRIFQDKTVVEILDAVFEQHETAQGRWRFDLRREYPSRSFCVQYRESDAHFVSRLVEQEGLFYYWEHADSEDDFNGHRLVITDDVATCTPVAPQTIRFHRQAATEHEDAITQWSGQRRQQAKRVSLATFDYKQPRLEKRTGLETIRDQGNLPDIEVYDYPGEYYYHDYPRGERLTVNRMEALESRAKRFHGAGGTRQLAVGQWFELSQHARHAHGDTSERQFLVLGLSVHAENALPVSTHLRTLPGSLQEPLAKARKAHGLEDDSQHRDDYQQAGTGHYLVDFEAQRLSQPYRSTLDHPRPEVTGPQTAIVVGPEDEEIHTDHLNRVKVQFHWDRQGQRNDHSSCWLRVSQPNADAGWGGVFVPRIGQEMIVSFIESDPDRPMITGRVYNGDQTPEWHSNGILSGFKTKTYRGGKYNELVFDDATDQERIRLNSEHDKSQLNLGYLIHQNGNSRGAFRGTGFELRSDAYGAIRADKGLLLTSWGQIDAGGEQLDLTPATEQLHSAHRLADSLSDSATQHNAEALDARDNLKQAGDDSQSRHAPHGAEAATNADQSTAQGASQAGRGEASRLEAPWLHLSSPAGIALSTPSSTHLAQGKSLSVSSGEDINLATGKSLIGALGDKLSLFVQRAGIKLFAAKGKVDVQAQSDEMALTAEKDLKVTSTEHSVNLAAAEEVLLVCGGAYVRIKGGNIDLHAPGKIDVKGVLQRLGGPTSMSYALEGLPNSTPSSLDLEHVYANGEPVSGAAYRATLPDGSVLTGVLDELGKASLAGVSPGGVEVEYFQDPDDIEQRPQEWAQNRATPPDLSALASGSKRNNDEAAS</sequence>
<dbReference type="Pfam" id="PF05954">
    <property type="entry name" value="Phage_GPD"/>
    <property type="match status" value="1"/>
</dbReference>
<dbReference type="InterPro" id="IPR017847">
    <property type="entry name" value="T6SS_RhsGE_Vgr_subset"/>
</dbReference>
<dbReference type="AlphaFoldDB" id="A0A5C1NKN6"/>
<evidence type="ECO:0000259" key="6">
    <source>
        <dbReference type="Pfam" id="PF10106"/>
    </source>
</evidence>
<feature type="compositionally biased region" description="Polar residues" evidence="4">
    <location>
        <begin position="672"/>
        <end position="682"/>
    </location>
</feature>
<dbReference type="Gene3D" id="3.55.50.10">
    <property type="entry name" value="Baseplate protein-like domains"/>
    <property type="match status" value="1"/>
</dbReference>
<keyword evidence="3" id="KW-0964">Secreted</keyword>
<dbReference type="Pfam" id="PF13296">
    <property type="entry name" value="T6SS_Vgr"/>
    <property type="match status" value="1"/>
</dbReference>
<feature type="region of interest" description="Disordered" evidence="4">
    <location>
        <begin position="653"/>
        <end position="690"/>
    </location>
</feature>
<dbReference type="Proteomes" id="UP000324285">
    <property type="component" value="Chromosome"/>
</dbReference>
<proteinExistence type="inferred from homology"/>
<dbReference type="Gene3D" id="4.10.220.110">
    <property type="match status" value="1"/>
</dbReference>
<gene>
    <name evidence="8" type="primary">tssI</name>
    <name evidence="8" type="ORF">E4T21_14680</name>
</gene>
<reference evidence="8" key="1">
    <citation type="submission" date="2021-02" db="EMBL/GenBank/DDBJ databases">
        <title>Strain Y2R2, a novel species of the genus Halomonas.</title>
        <authorList>
            <person name="Huang H."/>
        </authorList>
    </citation>
    <scope>NUCLEOTIDE SEQUENCE</scope>
    <source>
        <strain evidence="8">Y2R2</strain>
    </source>
</reference>
<dbReference type="InterPro" id="IPR006531">
    <property type="entry name" value="Gp5/Vgr_OB"/>
</dbReference>
<dbReference type="InterPro" id="IPR006533">
    <property type="entry name" value="T6SS_Vgr_RhsGE"/>
</dbReference>
<dbReference type="PANTHER" id="PTHR32305">
    <property type="match status" value="1"/>
</dbReference>
<dbReference type="Gene3D" id="2.30.110.50">
    <property type="match status" value="1"/>
</dbReference>
<feature type="domain" description="DUF2345" evidence="6">
    <location>
        <begin position="686"/>
        <end position="833"/>
    </location>
</feature>
<dbReference type="SUPFAM" id="SSF69279">
    <property type="entry name" value="Phage tail proteins"/>
    <property type="match status" value="2"/>
</dbReference>
<dbReference type="PANTHER" id="PTHR32305:SF15">
    <property type="entry name" value="PROTEIN RHSA-RELATED"/>
    <property type="match status" value="1"/>
</dbReference>
<dbReference type="SUPFAM" id="SSF69349">
    <property type="entry name" value="Phage fibre proteins"/>
    <property type="match status" value="1"/>
</dbReference>
<evidence type="ECO:0000313" key="8">
    <source>
        <dbReference type="EMBL" id="QEM82655.1"/>
    </source>
</evidence>
<name>A0A5C1NKN6_9GAMM</name>
<dbReference type="InterPro" id="IPR050708">
    <property type="entry name" value="T6SS_VgrG/RHS"/>
</dbReference>
<dbReference type="Pfam" id="PF10106">
    <property type="entry name" value="DUF2345"/>
    <property type="match status" value="1"/>
</dbReference>
<comment type="subcellular location">
    <subcellularLocation>
        <location evidence="1">Secreted</location>
    </subcellularLocation>
</comment>
<feature type="region of interest" description="Disordered" evidence="4">
    <location>
        <begin position="903"/>
        <end position="942"/>
    </location>
</feature>
<evidence type="ECO:0000259" key="5">
    <source>
        <dbReference type="Pfam" id="PF04717"/>
    </source>
</evidence>
<dbReference type="GO" id="GO:0005576">
    <property type="term" value="C:extracellular region"/>
    <property type="evidence" value="ECO:0007669"/>
    <property type="project" value="UniProtKB-SubCell"/>
</dbReference>
<dbReference type="EMBL" id="CP038437">
    <property type="protein sequence ID" value="QEM82655.1"/>
    <property type="molecule type" value="Genomic_DNA"/>
</dbReference>
<evidence type="ECO:0000256" key="2">
    <source>
        <dbReference type="ARBA" id="ARBA00005558"/>
    </source>
</evidence>
<dbReference type="Gene3D" id="2.40.50.230">
    <property type="entry name" value="Gp5 N-terminal domain"/>
    <property type="match status" value="1"/>
</dbReference>
<protein>
    <submittedName>
        <fullName evidence="8">Type VI secretion system tip protein VgrG</fullName>
    </submittedName>
</protein>
<dbReference type="OrthoDB" id="9762420at2"/>
<dbReference type="KEGG" id="hbh:E4T21_14680"/>
<dbReference type="NCBIfam" id="TIGR01646">
    <property type="entry name" value="vgr_GE"/>
    <property type="match status" value="1"/>
</dbReference>
<dbReference type="SUPFAM" id="SSF69255">
    <property type="entry name" value="gp5 N-terminal domain-like"/>
    <property type="match status" value="1"/>
</dbReference>
<dbReference type="InterPro" id="IPR028244">
    <property type="entry name" value="T6SS_Rhs_Vgr_dom"/>
</dbReference>
<dbReference type="RefSeq" id="WP_149285779.1">
    <property type="nucleotide sequence ID" value="NZ_CP038437.2"/>
</dbReference>
<evidence type="ECO:0000313" key="9">
    <source>
        <dbReference type="Proteomes" id="UP000324285"/>
    </source>
</evidence>
<evidence type="ECO:0000256" key="1">
    <source>
        <dbReference type="ARBA" id="ARBA00004613"/>
    </source>
</evidence>
<feature type="domain" description="Putative type VI secretion system Rhs element associated Vgr" evidence="7">
    <location>
        <begin position="531"/>
        <end position="637"/>
    </location>
</feature>
<organism evidence="8 9">
    <name type="scientific">Halomonas binhaiensis</name>
    <dbReference type="NCBI Taxonomy" id="2562282"/>
    <lineage>
        <taxon>Bacteria</taxon>
        <taxon>Pseudomonadati</taxon>
        <taxon>Pseudomonadota</taxon>
        <taxon>Gammaproteobacteria</taxon>
        <taxon>Oceanospirillales</taxon>
        <taxon>Halomonadaceae</taxon>
        <taxon>Halomonas</taxon>
    </lineage>
</organism>
<keyword evidence="9" id="KW-1185">Reference proteome</keyword>
<dbReference type="InterPro" id="IPR018769">
    <property type="entry name" value="VgrG2_DUF2345"/>
</dbReference>
<evidence type="ECO:0000256" key="4">
    <source>
        <dbReference type="SAM" id="MobiDB-lite"/>
    </source>
</evidence>
<feature type="domain" description="Gp5/Type VI secretion system Vgr protein OB-fold" evidence="5">
    <location>
        <begin position="441"/>
        <end position="510"/>
    </location>
</feature>
<evidence type="ECO:0000256" key="3">
    <source>
        <dbReference type="ARBA" id="ARBA00022525"/>
    </source>
</evidence>
<dbReference type="Pfam" id="PF04717">
    <property type="entry name" value="Phage_base_V"/>
    <property type="match status" value="1"/>
</dbReference>
<dbReference type="NCBIfam" id="TIGR03361">
    <property type="entry name" value="VI_Rhs_Vgr"/>
    <property type="match status" value="2"/>
</dbReference>